<protein>
    <submittedName>
        <fullName evidence="1">Uncharacterized protein</fullName>
    </submittedName>
</protein>
<proteinExistence type="predicted"/>
<dbReference type="VEuPathDB" id="MicrosporidiaDB:NBO_555g0002"/>
<dbReference type="Proteomes" id="UP000016927">
    <property type="component" value="Unassembled WGS sequence"/>
</dbReference>
<accession>R0MDC8</accession>
<gene>
    <name evidence="1" type="ORF">NBO_555g0002</name>
</gene>
<dbReference type="EMBL" id="KB909462">
    <property type="protein sequence ID" value="EOB12080.1"/>
    <property type="molecule type" value="Genomic_DNA"/>
</dbReference>
<name>R0MDC8_NOSB1</name>
<dbReference type="HOGENOM" id="CLU_3143525_0_0_1"/>
<evidence type="ECO:0000313" key="2">
    <source>
        <dbReference type="Proteomes" id="UP000016927"/>
    </source>
</evidence>
<organism evidence="1 2">
    <name type="scientific">Nosema bombycis (strain CQ1 / CVCC 102059)</name>
    <name type="common">Microsporidian parasite</name>
    <name type="synonym">Pebrine of silkworm</name>
    <dbReference type="NCBI Taxonomy" id="578461"/>
    <lineage>
        <taxon>Eukaryota</taxon>
        <taxon>Fungi</taxon>
        <taxon>Fungi incertae sedis</taxon>
        <taxon>Microsporidia</taxon>
        <taxon>Nosematidae</taxon>
        <taxon>Nosema</taxon>
    </lineage>
</organism>
<reference evidence="1 2" key="1">
    <citation type="journal article" date="2013" name="BMC Genomics">
        <title>Comparative genomics of parasitic silkworm microsporidia reveal an association between genome expansion and host adaptation.</title>
        <authorList>
            <person name="Pan G."/>
            <person name="Xu J."/>
            <person name="Li T."/>
            <person name="Xia Q."/>
            <person name="Liu S.L."/>
            <person name="Zhang G."/>
            <person name="Li S."/>
            <person name="Li C."/>
            <person name="Liu H."/>
            <person name="Yang L."/>
            <person name="Liu T."/>
            <person name="Zhang X."/>
            <person name="Wu Z."/>
            <person name="Fan W."/>
            <person name="Dang X."/>
            <person name="Xiang H."/>
            <person name="Tao M."/>
            <person name="Li Y."/>
            <person name="Hu J."/>
            <person name="Li Z."/>
            <person name="Lin L."/>
            <person name="Luo J."/>
            <person name="Geng L."/>
            <person name="Wang L."/>
            <person name="Long M."/>
            <person name="Wan Y."/>
            <person name="He N."/>
            <person name="Zhang Z."/>
            <person name="Lu C."/>
            <person name="Keeling P.J."/>
            <person name="Wang J."/>
            <person name="Xiang Z."/>
            <person name="Zhou Z."/>
        </authorList>
    </citation>
    <scope>NUCLEOTIDE SEQUENCE [LARGE SCALE GENOMIC DNA]</scope>
    <source>
        <strain evidence="2">CQ1 / CVCC 102059</strain>
    </source>
</reference>
<sequence>MCENHMRGIIFFNLKQGDRIFFRAVTIKILKENKGPHKRLIRPYLNLEV</sequence>
<keyword evidence="2" id="KW-1185">Reference proteome</keyword>
<dbReference type="AlphaFoldDB" id="R0MDC8"/>
<evidence type="ECO:0000313" key="1">
    <source>
        <dbReference type="EMBL" id="EOB12080.1"/>
    </source>
</evidence>